<dbReference type="EC" id="3.2.1.-" evidence="9"/>
<dbReference type="Proteomes" id="UP000305067">
    <property type="component" value="Unassembled WGS sequence"/>
</dbReference>
<evidence type="ECO:0000256" key="3">
    <source>
        <dbReference type="ARBA" id="ARBA00022729"/>
    </source>
</evidence>
<dbReference type="GO" id="GO:0016162">
    <property type="term" value="F:cellulose 1,4-beta-cellobiosidase activity"/>
    <property type="evidence" value="ECO:0007669"/>
    <property type="project" value="UniProtKB-EC"/>
</dbReference>
<accession>A0A5C3QMT6</accession>
<proteinExistence type="inferred from homology"/>
<dbReference type="SUPFAM" id="SSF49899">
    <property type="entry name" value="Concanavalin A-like lectins/glucanases"/>
    <property type="match status" value="1"/>
</dbReference>
<dbReference type="EMBL" id="ML178820">
    <property type="protein sequence ID" value="TFL03273.1"/>
    <property type="molecule type" value="Genomic_DNA"/>
</dbReference>
<organism evidence="11 12">
    <name type="scientific">Pterulicium gracile</name>
    <dbReference type="NCBI Taxonomy" id="1884261"/>
    <lineage>
        <taxon>Eukaryota</taxon>
        <taxon>Fungi</taxon>
        <taxon>Dikarya</taxon>
        <taxon>Basidiomycota</taxon>
        <taxon>Agaricomycotina</taxon>
        <taxon>Agaricomycetes</taxon>
        <taxon>Agaricomycetidae</taxon>
        <taxon>Agaricales</taxon>
        <taxon>Pleurotineae</taxon>
        <taxon>Pterulaceae</taxon>
        <taxon>Pterulicium</taxon>
    </lineage>
</organism>
<comment type="similarity">
    <text evidence="2 9">Belongs to the glycosyl hydrolase 7 (cellulase C) family.</text>
</comment>
<dbReference type="Gene3D" id="2.70.100.10">
    <property type="entry name" value="Glycoside hydrolase, family 7, domain"/>
    <property type="match status" value="1"/>
</dbReference>
<keyword evidence="6" id="KW-0119">Carbohydrate metabolism</keyword>
<dbReference type="OrthoDB" id="412382at2759"/>
<dbReference type="FunFam" id="2.70.100.10:FF:000001">
    <property type="entry name" value="Glucanase"/>
    <property type="match status" value="1"/>
</dbReference>
<feature type="chain" id="PRO_5023065284" description="Glucanase" evidence="10">
    <location>
        <begin position="19"/>
        <end position="454"/>
    </location>
</feature>
<keyword evidence="3 10" id="KW-0732">Signal</keyword>
<evidence type="ECO:0000256" key="6">
    <source>
        <dbReference type="ARBA" id="ARBA00023277"/>
    </source>
</evidence>
<dbReference type="CDD" id="cd07999">
    <property type="entry name" value="GH7_CBH_EG"/>
    <property type="match status" value="1"/>
</dbReference>
<dbReference type="PRINTS" id="PR00734">
    <property type="entry name" value="GLHYDRLASE7"/>
</dbReference>
<sequence length="454" mass="49198">MFAKAALVALSFAAMVLGQQAGSVTAENHPKITVQQCSSGGSCTTQQREIVLDSNWRWLRNNKANQYNNCYTGNTWDSSLCSSPTTCAQNCALEGAEYQANYGITTSGNSLTLKFKTGTNVGSRVYLMDSATSYQMFNLNNQEFTFDVDMSQLPCGLNGALYFVQMDKDGGMSRFSGNKAGAKYGTGYCDAQCARDIKFINGEANVLDWAGASGDPNGGRGRYGTCCNEMDIWEANSMGTAYTPHVCGQGGGQVRCEGQGCASFEDRYNGICDKDGCDWNSFRMGDKNFIGRGKTVDTTKKMTVVTQFISSGGNLSEIKRFYVQNGRVIANAPSTFPSLSQYNSLTDQVCAAQKSLFGDVNDFADNGGMRAMGQGFQKGMVLAMSVWDDFEANMLWLDGEKYPLDKDPSQPGIARGECTLAQSTPEYVRANSPNAQVIFSNIKYGALNSTFSAK</sequence>
<dbReference type="PANTHER" id="PTHR33753">
    <property type="entry name" value="1,4-BETA-D-GLUCAN CELLOBIOHYDROLASE B"/>
    <property type="match status" value="1"/>
</dbReference>
<keyword evidence="8 9" id="KW-0624">Polysaccharide degradation</keyword>
<dbReference type="InterPro" id="IPR037019">
    <property type="entry name" value="Glyco_hydro_7_sf"/>
</dbReference>
<evidence type="ECO:0000313" key="11">
    <source>
        <dbReference type="EMBL" id="TFL03273.1"/>
    </source>
</evidence>
<evidence type="ECO:0000256" key="2">
    <source>
        <dbReference type="ARBA" id="ARBA00006044"/>
    </source>
</evidence>
<keyword evidence="7 9" id="KW-0326">Glycosidase</keyword>
<evidence type="ECO:0000256" key="8">
    <source>
        <dbReference type="ARBA" id="ARBA00023326"/>
    </source>
</evidence>
<reference evidence="11 12" key="1">
    <citation type="journal article" date="2019" name="Nat. Ecol. Evol.">
        <title>Megaphylogeny resolves global patterns of mushroom evolution.</title>
        <authorList>
            <person name="Varga T."/>
            <person name="Krizsan K."/>
            <person name="Foldi C."/>
            <person name="Dima B."/>
            <person name="Sanchez-Garcia M."/>
            <person name="Sanchez-Ramirez S."/>
            <person name="Szollosi G.J."/>
            <person name="Szarkandi J.G."/>
            <person name="Papp V."/>
            <person name="Albert L."/>
            <person name="Andreopoulos W."/>
            <person name="Angelini C."/>
            <person name="Antonin V."/>
            <person name="Barry K.W."/>
            <person name="Bougher N.L."/>
            <person name="Buchanan P."/>
            <person name="Buyck B."/>
            <person name="Bense V."/>
            <person name="Catcheside P."/>
            <person name="Chovatia M."/>
            <person name="Cooper J."/>
            <person name="Damon W."/>
            <person name="Desjardin D."/>
            <person name="Finy P."/>
            <person name="Geml J."/>
            <person name="Haridas S."/>
            <person name="Hughes K."/>
            <person name="Justo A."/>
            <person name="Karasinski D."/>
            <person name="Kautmanova I."/>
            <person name="Kiss B."/>
            <person name="Kocsube S."/>
            <person name="Kotiranta H."/>
            <person name="LaButti K.M."/>
            <person name="Lechner B.E."/>
            <person name="Liimatainen K."/>
            <person name="Lipzen A."/>
            <person name="Lukacs Z."/>
            <person name="Mihaltcheva S."/>
            <person name="Morgado L.N."/>
            <person name="Niskanen T."/>
            <person name="Noordeloos M.E."/>
            <person name="Ohm R.A."/>
            <person name="Ortiz-Santana B."/>
            <person name="Ovrebo C."/>
            <person name="Racz N."/>
            <person name="Riley R."/>
            <person name="Savchenko A."/>
            <person name="Shiryaev A."/>
            <person name="Soop K."/>
            <person name="Spirin V."/>
            <person name="Szebenyi C."/>
            <person name="Tomsovsky M."/>
            <person name="Tulloss R.E."/>
            <person name="Uehling J."/>
            <person name="Grigoriev I.V."/>
            <person name="Vagvolgyi C."/>
            <person name="Papp T."/>
            <person name="Martin F.M."/>
            <person name="Miettinen O."/>
            <person name="Hibbett D.S."/>
            <person name="Nagy L.G."/>
        </authorList>
    </citation>
    <scope>NUCLEOTIDE SEQUENCE [LARGE SCALE GENOMIC DNA]</scope>
    <source>
        <strain evidence="11 12">CBS 309.79</strain>
    </source>
</reference>
<dbReference type="AlphaFoldDB" id="A0A5C3QMT6"/>
<feature type="signal peptide" evidence="10">
    <location>
        <begin position="1"/>
        <end position="18"/>
    </location>
</feature>
<dbReference type="STRING" id="1884261.A0A5C3QMT6"/>
<evidence type="ECO:0000256" key="4">
    <source>
        <dbReference type="ARBA" id="ARBA00022801"/>
    </source>
</evidence>
<evidence type="ECO:0000256" key="1">
    <source>
        <dbReference type="ARBA" id="ARBA00001641"/>
    </source>
</evidence>
<evidence type="ECO:0000256" key="9">
    <source>
        <dbReference type="RuleBase" id="RU361164"/>
    </source>
</evidence>
<keyword evidence="4 9" id="KW-0378">Hydrolase</keyword>
<name>A0A5C3QMT6_9AGAR</name>
<dbReference type="GO" id="GO:0030245">
    <property type="term" value="P:cellulose catabolic process"/>
    <property type="evidence" value="ECO:0007669"/>
    <property type="project" value="UniProtKB-KW"/>
</dbReference>
<comment type="catalytic activity">
    <reaction evidence="1">
        <text>Hydrolysis of (1-&gt;4)-beta-D-glucosidic linkages in cellulose and cellotetraose, releasing cellobiose from the non-reducing ends of the chains.</text>
        <dbReference type="EC" id="3.2.1.91"/>
    </reaction>
</comment>
<dbReference type="InterPro" id="IPR013320">
    <property type="entry name" value="ConA-like_dom_sf"/>
</dbReference>
<keyword evidence="12" id="KW-1185">Reference proteome</keyword>
<protein>
    <recommendedName>
        <fullName evidence="9">Glucanase</fullName>
        <ecNumber evidence="9">3.2.1.-</ecNumber>
    </recommendedName>
</protein>
<dbReference type="PANTHER" id="PTHR33753:SF2">
    <property type="entry name" value="GLYCOSIDE HYDROLASE FAMILY 7 PROTEIN"/>
    <property type="match status" value="1"/>
</dbReference>
<dbReference type="Pfam" id="PF00840">
    <property type="entry name" value="Glyco_hydro_7"/>
    <property type="match status" value="1"/>
</dbReference>
<evidence type="ECO:0000256" key="5">
    <source>
        <dbReference type="ARBA" id="ARBA00023001"/>
    </source>
</evidence>
<keyword evidence="5 9" id="KW-0136">Cellulose degradation</keyword>
<dbReference type="InterPro" id="IPR001722">
    <property type="entry name" value="Glyco_hydro_7"/>
</dbReference>
<evidence type="ECO:0000313" key="12">
    <source>
        <dbReference type="Proteomes" id="UP000305067"/>
    </source>
</evidence>
<evidence type="ECO:0000256" key="7">
    <source>
        <dbReference type="ARBA" id="ARBA00023295"/>
    </source>
</evidence>
<evidence type="ECO:0000256" key="10">
    <source>
        <dbReference type="SAM" id="SignalP"/>
    </source>
</evidence>
<gene>
    <name evidence="11" type="ORF">BDV98DRAFT_563952</name>
</gene>